<sequence>MNPLDNPFWHALTGPQRPYSRSGGQAARYEPQFAPMAGLEANTPAAWADLTTLTPPGDTVALFGPTLLDAPAGWTRVGQGDPIQMVQLQAQAPLPTPAGFTVRPLGEADVPAILALVQLTRPGPFRPQTVELGLYLGLWDERHPDGPLLAAMTGERARLEGAREISAVCTHPDYRRQGLARTLVSQVAAHTRAAGQRPFLHVNRDNTAAQATYASLGFEAREQLWVSVMRRDEAAEGGLHSQA</sequence>
<proteinExistence type="predicted"/>
<dbReference type="InterPro" id="IPR016181">
    <property type="entry name" value="Acyl_CoA_acyltransferase"/>
</dbReference>
<gene>
    <name evidence="5" type="ORF">ABOD76_15915</name>
</gene>
<evidence type="ECO:0000256" key="2">
    <source>
        <dbReference type="ARBA" id="ARBA00023315"/>
    </source>
</evidence>
<dbReference type="InterPro" id="IPR000182">
    <property type="entry name" value="GNAT_dom"/>
</dbReference>
<dbReference type="PROSITE" id="PS51186">
    <property type="entry name" value="GNAT"/>
    <property type="match status" value="1"/>
</dbReference>
<feature type="domain" description="N-acetyltransferase" evidence="4">
    <location>
        <begin position="100"/>
        <end position="234"/>
    </location>
</feature>
<dbReference type="InterPro" id="IPR013653">
    <property type="entry name" value="GCN5-like_dom"/>
</dbReference>
<dbReference type="KEGG" id="dsc:ABOD76_15915"/>
<dbReference type="SUPFAM" id="SSF55729">
    <property type="entry name" value="Acyl-CoA N-acyltransferases (Nat)"/>
    <property type="match status" value="1"/>
</dbReference>
<evidence type="ECO:0000313" key="5">
    <source>
        <dbReference type="EMBL" id="XBV84912.1"/>
    </source>
</evidence>
<reference evidence="5" key="1">
    <citation type="submission" date="2024-06" db="EMBL/GenBank/DDBJ databases">
        <title>Draft Genome Sequence of Deinococcus sonorensis Type Strain KR-87, a Biofilm Producing Representative of the Genus Deinococcus.</title>
        <authorList>
            <person name="Boren L.S."/>
            <person name="Grosso R.A."/>
            <person name="Hugenberg-Cox A.N."/>
            <person name="Hill J.T.E."/>
            <person name="Albert C.M."/>
            <person name="Tuohy J.M."/>
        </authorList>
    </citation>
    <scope>NUCLEOTIDE SEQUENCE</scope>
    <source>
        <strain evidence="5">KR-87</strain>
    </source>
</reference>
<accession>A0AAU7U8Q8</accession>
<dbReference type="AlphaFoldDB" id="A0AAU7U8Q8"/>
<dbReference type="Pfam" id="PF08445">
    <property type="entry name" value="FR47"/>
    <property type="match status" value="1"/>
</dbReference>
<evidence type="ECO:0000256" key="3">
    <source>
        <dbReference type="SAM" id="MobiDB-lite"/>
    </source>
</evidence>
<organism evidence="5">
    <name type="scientific">Deinococcus sonorensis KR-87</name>
    <dbReference type="NCBI Taxonomy" id="694439"/>
    <lineage>
        <taxon>Bacteria</taxon>
        <taxon>Thermotogati</taxon>
        <taxon>Deinococcota</taxon>
        <taxon>Deinococci</taxon>
        <taxon>Deinococcales</taxon>
        <taxon>Deinococcaceae</taxon>
        <taxon>Deinococcus</taxon>
    </lineage>
</organism>
<evidence type="ECO:0000259" key="4">
    <source>
        <dbReference type="PROSITE" id="PS51186"/>
    </source>
</evidence>
<dbReference type="InterPro" id="IPR050832">
    <property type="entry name" value="Bact_Acetyltransf"/>
</dbReference>
<feature type="region of interest" description="Disordered" evidence="3">
    <location>
        <begin position="1"/>
        <end position="26"/>
    </location>
</feature>
<dbReference type="EMBL" id="CP158299">
    <property type="protein sequence ID" value="XBV84912.1"/>
    <property type="molecule type" value="Genomic_DNA"/>
</dbReference>
<keyword evidence="2 5" id="KW-0012">Acyltransferase</keyword>
<dbReference type="CDD" id="cd04301">
    <property type="entry name" value="NAT_SF"/>
    <property type="match status" value="1"/>
</dbReference>
<protein>
    <submittedName>
        <fullName evidence="5">GNAT family N-acetyltransferase</fullName>
        <ecNumber evidence="5">2.3.1.-</ecNumber>
    </submittedName>
</protein>
<dbReference type="GO" id="GO:0016747">
    <property type="term" value="F:acyltransferase activity, transferring groups other than amino-acyl groups"/>
    <property type="evidence" value="ECO:0007669"/>
    <property type="project" value="InterPro"/>
</dbReference>
<name>A0AAU7U8Q8_9DEIO</name>
<dbReference type="Gene3D" id="3.40.630.30">
    <property type="match status" value="1"/>
</dbReference>
<dbReference type="RefSeq" id="WP_350242949.1">
    <property type="nucleotide sequence ID" value="NZ_CP158299.1"/>
</dbReference>
<keyword evidence="1 5" id="KW-0808">Transferase</keyword>
<dbReference type="PANTHER" id="PTHR43877">
    <property type="entry name" value="AMINOALKYLPHOSPHONATE N-ACETYLTRANSFERASE-RELATED-RELATED"/>
    <property type="match status" value="1"/>
</dbReference>
<evidence type="ECO:0000256" key="1">
    <source>
        <dbReference type="ARBA" id="ARBA00022679"/>
    </source>
</evidence>
<dbReference type="EC" id="2.3.1.-" evidence="5"/>
<dbReference type="PANTHER" id="PTHR43877:SF1">
    <property type="entry name" value="ACETYLTRANSFERASE"/>
    <property type="match status" value="1"/>
</dbReference>